<dbReference type="InterPro" id="IPR012337">
    <property type="entry name" value="RNaseH-like_sf"/>
</dbReference>
<dbReference type="STRING" id="8083.ENSXMAP00000040749"/>
<accession>A0A3B5RCM4</accession>
<reference evidence="3" key="3">
    <citation type="submission" date="2025-08" db="UniProtKB">
        <authorList>
            <consortium name="Ensembl"/>
        </authorList>
    </citation>
    <scope>IDENTIFICATION</scope>
    <source>
        <strain evidence="3">JP 163 A</strain>
    </source>
</reference>
<dbReference type="AlphaFoldDB" id="A0A3B5RCM4"/>
<dbReference type="OMA" id="IDIAQIC"/>
<dbReference type="Pfam" id="PF17921">
    <property type="entry name" value="Integrase_H2C2"/>
    <property type="match status" value="1"/>
</dbReference>
<dbReference type="Proteomes" id="UP000002852">
    <property type="component" value="Unassembled WGS sequence"/>
</dbReference>
<dbReference type="PROSITE" id="PS50994">
    <property type="entry name" value="INTEGRASE"/>
    <property type="match status" value="1"/>
</dbReference>
<evidence type="ECO:0000256" key="1">
    <source>
        <dbReference type="ARBA" id="ARBA00039658"/>
    </source>
</evidence>
<dbReference type="InterPro" id="IPR041588">
    <property type="entry name" value="Integrase_H2C2"/>
</dbReference>
<dbReference type="InterPro" id="IPR036397">
    <property type="entry name" value="RNaseH_sf"/>
</dbReference>
<protein>
    <recommendedName>
        <fullName evidence="1">Gypsy retrotransposon integrase-like protein 1</fullName>
    </recommendedName>
</protein>
<dbReference type="PANTHER" id="PTHR37984">
    <property type="entry name" value="PROTEIN CBG26694"/>
    <property type="match status" value="1"/>
</dbReference>
<keyword evidence="4" id="KW-1185">Reference proteome</keyword>
<dbReference type="PANTHER" id="PTHR37984:SF15">
    <property type="entry name" value="INTEGRASE CATALYTIC DOMAIN-CONTAINING PROTEIN"/>
    <property type="match status" value="1"/>
</dbReference>
<name>A0A3B5RCM4_XIPMA</name>
<reference evidence="3" key="4">
    <citation type="submission" date="2025-09" db="UniProtKB">
        <authorList>
            <consortium name="Ensembl"/>
        </authorList>
    </citation>
    <scope>IDENTIFICATION</scope>
    <source>
        <strain evidence="3">JP 163 A</strain>
    </source>
</reference>
<sequence>MPLNMAQIQRDDSSLAALFLKAKEPQKSNHRGSADEFVLQKNILYRQQGAFRQLVVPRDARGMVLTLGHSIPWAGHLGTRKTLARIKRHFYWPGLRTEVAQFCRTCSQCQLTSNKFPSRAPLQPLPLIDMPFERLGMDIVGPLERSKSGHRYMLVITDYATKYPEVFPLKTIKARAVAVSLVQHFSRVGFPCEIVTDQGTNFMSALLKQVYQLLGIKGVRTTPYHPQTDGLTERFNQTLKQMLRKFVDETGPNWDQWLPYLLFAYREVPQPSTGFSPFELLYGHEVRGPLALLKETWAGEEGREEPVNVISYVMQMRERLQKMTALAQQHMAEAQK</sequence>
<dbReference type="Gene3D" id="1.10.340.70">
    <property type="match status" value="1"/>
</dbReference>
<evidence type="ECO:0000313" key="3">
    <source>
        <dbReference type="Ensembl" id="ENSXMAP00000040749.1"/>
    </source>
</evidence>
<dbReference type="GO" id="GO:0003676">
    <property type="term" value="F:nucleic acid binding"/>
    <property type="evidence" value="ECO:0007669"/>
    <property type="project" value="InterPro"/>
</dbReference>
<reference evidence="4" key="1">
    <citation type="submission" date="2012-01" db="EMBL/GenBank/DDBJ databases">
        <authorList>
            <person name="Walter R."/>
            <person name="Schartl M."/>
            <person name="Warren W."/>
        </authorList>
    </citation>
    <scope>NUCLEOTIDE SEQUENCE [LARGE SCALE GENOMIC DNA]</scope>
    <source>
        <strain evidence="4">JP 163 A</strain>
    </source>
</reference>
<evidence type="ECO:0000259" key="2">
    <source>
        <dbReference type="PROSITE" id="PS50994"/>
    </source>
</evidence>
<dbReference type="GO" id="GO:0015074">
    <property type="term" value="P:DNA integration"/>
    <property type="evidence" value="ECO:0007669"/>
    <property type="project" value="InterPro"/>
</dbReference>
<dbReference type="FunFam" id="3.30.420.10:FF:000032">
    <property type="entry name" value="Retrovirus-related Pol polyprotein from transposon 297-like Protein"/>
    <property type="match status" value="1"/>
</dbReference>
<organism evidence="3 4">
    <name type="scientific">Xiphophorus maculatus</name>
    <name type="common">Southern platyfish</name>
    <name type="synonym">Platypoecilus maculatus</name>
    <dbReference type="NCBI Taxonomy" id="8083"/>
    <lineage>
        <taxon>Eukaryota</taxon>
        <taxon>Metazoa</taxon>
        <taxon>Chordata</taxon>
        <taxon>Craniata</taxon>
        <taxon>Vertebrata</taxon>
        <taxon>Euteleostomi</taxon>
        <taxon>Actinopterygii</taxon>
        <taxon>Neopterygii</taxon>
        <taxon>Teleostei</taxon>
        <taxon>Neoteleostei</taxon>
        <taxon>Acanthomorphata</taxon>
        <taxon>Ovalentaria</taxon>
        <taxon>Atherinomorphae</taxon>
        <taxon>Cyprinodontiformes</taxon>
        <taxon>Poeciliidae</taxon>
        <taxon>Poeciliinae</taxon>
        <taxon>Xiphophorus</taxon>
    </lineage>
</organism>
<dbReference type="InterPro" id="IPR001584">
    <property type="entry name" value="Integrase_cat-core"/>
</dbReference>
<dbReference type="Gene3D" id="3.30.420.10">
    <property type="entry name" value="Ribonuclease H-like superfamily/Ribonuclease H"/>
    <property type="match status" value="1"/>
</dbReference>
<proteinExistence type="predicted"/>
<dbReference type="FunFam" id="1.10.340.70:FF:000001">
    <property type="entry name" value="Retrovirus-related Pol polyprotein from transposon gypsy-like Protein"/>
    <property type="match status" value="1"/>
</dbReference>
<dbReference type="GeneTree" id="ENSGT01050000244855"/>
<dbReference type="InterPro" id="IPR050951">
    <property type="entry name" value="Retrovirus_Pol_polyprotein"/>
</dbReference>
<dbReference type="Pfam" id="PF00665">
    <property type="entry name" value="rve"/>
    <property type="match status" value="1"/>
</dbReference>
<feature type="domain" description="Integrase catalytic" evidence="2">
    <location>
        <begin position="127"/>
        <end position="285"/>
    </location>
</feature>
<dbReference type="Ensembl" id="ENSXMAT00000031062.1">
    <property type="protein sequence ID" value="ENSXMAP00000040749.1"/>
    <property type="gene ID" value="ENSXMAG00000029379.1"/>
</dbReference>
<reference evidence="4" key="2">
    <citation type="journal article" date="2013" name="Nat. Genet.">
        <title>The genome of the platyfish, Xiphophorus maculatus, provides insights into evolutionary adaptation and several complex traits.</title>
        <authorList>
            <person name="Schartl M."/>
            <person name="Walter R.B."/>
            <person name="Shen Y."/>
            <person name="Garcia T."/>
            <person name="Catchen J."/>
            <person name="Amores A."/>
            <person name="Braasch I."/>
            <person name="Chalopin D."/>
            <person name="Volff J.N."/>
            <person name="Lesch K.P."/>
            <person name="Bisazza A."/>
            <person name="Minx P."/>
            <person name="Hillier L."/>
            <person name="Wilson R.K."/>
            <person name="Fuerstenberg S."/>
            <person name="Boore J."/>
            <person name="Searle S."/>
            <person name="Postlethwait J.H."/>
            <person name="Warren W.C."/>
        </authorList>
    </citation>
    <scope>NUCLEOTIDE SEQUENCE [LARGE SCALE GENOMIC DNA]</scope>
    <source>
        <strain evidence="4">JP 163 A</strain>
    </source>
</reference>
<evidence type="ECO:0000313" key="4">
    <source>
        <dbReference type="Proteomes" id="UP000002852"/>
    </source>
</evidence>
<dbReference type="SUPFAM" id="SSF53098">
    <property type="entry name" value="Ribonuclease H-like"/>
    <property type="match status" value="1"/>
</dbReference>
<dbReference type="InParanoid" id="A0A3B5RCM4"/>